<feature type="region of interest" description="Disordered" evidence="6">
    <location>
        <begin position="139"/>
        <end position="176"/>
    </location>
</feature>
<gene>
    <name evidence="8" type="primary">SPAG1</name>
    <name evidence="8" type="ORF">Ciccas_011082</name>
</gene>
<dbReference type="InterPro" id="IPR025986">
    <property type="entry name" value="RPAP3-like_C"/>
</dbReference>
<comment type="subcellular location">
    <subcellularLocation>
        <location evidence="1">Cytoplasm</location>
    </subcellularLocation>
</comment>
<dbReference type="PROSITE" id="PS50005">
    <property type="entry name" value="TPR"/>
    <property type="match status" value="1"/>
</dbReference>
<dbReference type="SUPFAM" id="SSF48452">
    <property type="entry name" value="TPR-like"/>
    <property type="match status" value="2"/>
</dbReference>
<comment type="caution">
    <text evidence="8">The sequence shown here is derived from an EMBL/GenBank/DDBJ whole genome shotgun (WGS) entry which is preliminary data.</text>
</comment>
<proteinExistence type="predicted"/>
<dbReference type="Pfam" id="PF13877">
    <property type="entry name" value="RPAP3_C"/>
    <property type="match status" value="1"/>
</dbReference>
<feature type="compositionally biased region" description="Basic and acidic residues" evidence="6">
    <location>
        <begin position="139"/>
        <end position="149"/>
    </location>
</feature>
<name>A0ABD2PWZ4_9PLAT</name>
<dbReference type="InterPro" id="IPR019734">
    <property type="entry name" value="TPR_rpt"/>
</dbReference>
<feature type="compositionally biased region" description="Acidic residues" evidence="6">
    <location>
        <begin position="289"/>
        <end position="300"/>
    </location>
</feature>
<keyword evidence="9" id="KW-1185">Reference proteome</keyword>
<evidence type="ECO:0000313" key="8">
    <source>
        <dbReference type="EMBL" id="KAL3310356.1"/>
    </source>
</evidence>
<keyword evidence="2" id="KW-0963">Cytoplasm</keyword>
<dbReference type="AlphaFoldDB" id="A0ABD2PWZ4"/>
<dbReference type="PANTHER" id="PTHR45984:SF1">
    <property type="entry name" value="SPAG1 AXONEMAL DYNEIN ASSEMBLY FACTOR"/>
    <property type="match status" value="1"/>
</dbReference>
<keyword evidence="4 5" id="KW-0802">TPR repeat</keyword>
<sequence>MNGKFYVPICGIFPARDGDEGRFPELEAHCKNRLIKLCPESRALRESLPVLNRNNLPPEEQEELTTDLAGWISELNELEKHSKAVTIDFNDLPPVRSTQPLMLNKDRPSDTGTKNKRALPRSYQEWDAIERQIDSILADEKGDASEEKGAQIAVSESERKSLLKSEVSQMKTRSEKLPLNERISLAEREKEKGNEAFHAGDFNEAERDAAKEATKSLELEPTNEKALFRRGKAYFELQKLVDAEKDLEILTDLDLSNTKAQELLRQIRDSQKKRQESRLEGGRRLQVEEVGDSDSDDSEESDKVVEVVEIKPVKKSPLEEYEELKELGNKSHQEEEHEKAMEMYTKSYHLAKDKHLGKALQALALRNRALSLICMEDYNNAFSDCNKALQLEPNCPKTLYRRALARKSMNDLPGALTDLEQALKLKPDNVMIKKLIDQVIEKIESSKRVEEQQCGGPGVLVTSVGSPEFETLRVASSCSGSDNEWELIKNERKTSLFPQTGPITSFQFDAIWSNIAARFGSNERGETIVADIVELIRRIRPERLPEVLGMKAEPTLLEAISMAISWLLKSEKKEDTLLVKDTLVNLCRVARIDLAIMMISHESSSIINESVADLDRRKLINKEELELLNAKLVT</sequence>
<feature type="repeat" description="TPR" evidence="5">
    <location>
        <begin position="396"/>
        <end position="429"/>
    </location>
</feature>
<evidence type="ECO:0000313" key="9">
    <source>
        <dbReference type="Proteomes" id="UP001626550"/>
    </source>
</evidence>
<dbReference type="InterPro" id="IPR051982">
    <property type="entry name" value="CiliaryAsmbly_MitoImport"/>
</dbReference>
<dbReference type="PANTHER" id="PTHR45984">
    <property type="entry name" value="RNA (RNA) POLYMERASE II ASSOCIATED PROTEIN HOMOLOG"/>
    <property type="match status" value="1"/>
</dbReference>
<evidence type="ECO:0000259" key="7">
    <source>
        <dbReference type="Pfam" id="PF13877"/>
    </source>
</evidence>
<dbReference type="InterPro" id="IPR011990">
    <property type="entry name" value="TPR-like_helical_dom_sf"/>
</dbReference>
<dbReference type="EMBL" id="JBJKFK010003027">
    <property type="protein sequence ID" value="KAL3310356.1"/>
    <property type="molecule type" value="Genomic_DNA"/>
</dbReference>
<organism evidence="8 9">
    <name type="scientific">Cichlidogyrus casuarinus</name>
    <dbReference type="NCBI Taxonomy" id="1844966"/>
    <lineage>
        <taxon>Eukaryota</taxon>
        <taxon>Metazoa</taxon>
        <taxon>Spiralia</taxon>
        <taxon>Lophotrochozoa</taxon>
        <taxon>Platyhelminthes</taxon>
        <taxon>Monogenea</taxon>
        <taxon>Monopisthocotylea</taxon>
        <taxon>Dactylogyridea</taxon>
        <taxon>Ancyrocephalidae</taxon>
        <taxon>Cichlidogyrus</taxon>
    </lineage>
</organism>
<keyword evidence="3" id="KW-0677">Repeat</keyword>
<evidence type="ECO:0000256" key="2">
    <source>
        <dbReference type="ARBA" id="ARBA00022490"/>
    </source>
</evidence>
<evidence type="ECO:0000256" key="3">
    <source>
        <dbReference type="ARBA" id="ARBA00022737"/>
    </source>
</evidence>
<evidence type="ECO:0000256" key="6">
    <source>
        <dbReference type="SAM" id="MobiDB-lite"/>
    </source>
</evidence>
<feature type="region of interest" description="Disordered" evidence="6">
    <location>
        <begin position="97"/>
        <end position="119"/>
    </location>
</feature>
<dbReference type="SMART" id="SM00028">
    <property type="entry name" value="TPR"/>
    <property type="match status" value="5"/>
</dbReference>
<feature type="domain" description="RNA-polymerase II-associated protein 3-like C-terminal" evidence="7">
    <location>
        <begin position="502"/>
        <end position="602"/>
    </location>
</feature>
<evidence type="ECO:0000256" key="1">
    <source>
        <dbReference type="ARBA" id="ARBA00004496"/>
    </source>
</evidence>
<feature type="region of interest" description="Disordered" evidence="6">
    <location>
        <begin position="269"/>
        <end position="304"/>
    </location>
</feature>
<evidence type="ECO:0000256" key="4">
    <source>
        <dbReference type="ARBA" id="ARBA00022803"/>
    </source>
</evidence>
<dbReference type="GO" id="GO:0005737">
    <property type="term" value="C:cytoplasm"/>
    <property type="evidence" value="ECO:0007669"/>
    <property type="project" value="UniProtKB-SubCell"/>
</dbReference>
<accession>A0ABD2PWZ4</accession>
<dbReference type="Proteomes" id="UP001626550">
    <property type="component" value="Unassembled WGS sequence"/>
</dbReference>
<protein>
    <submittedName>
        <fullName evidence="8">Sperm associated antigen 1</fullName>
    </submittedName>
</protein>
<dbReference type="Gene3D" id="1.25.40.10">
    <property type="entry name" value="Tetratricopeptide repeat domain"/>
    <property type="match status" value="2"/>
</dbReference>
<evidence type="ECO:0000256" key="5">
    <source>
        <dbReference type="PROSITE-ProRule" id="PRU00339"/>
    </source>
</evidence>
<reference evidence="8 9" key="1">
    <citation type="submission" date="2024-11" db="EMBL/GenBank/DDBJ databases">
        <title>Adaptive evolution of stress response genes in parasites aligns with host niche diversity.</title>
        <authorList>
            <person name="Hahn C."/>
            <person name="Resl P."/>
        </authorList>
    </citation>
    <scope>NUCLEOTIDE SEQUENCE [LARGE SCALE GENOMIC DNA]</scope>
    <source>
        <strain evidence="8">EGGRZ-B1_66</strain>
        <tissue evidence="8">Body</tissue>
    </source>
</reference>
<feature type="compositionally biased region" description="Basic and acidic residues" evidence="6">
    <location>
        <begin position="269"/>
        <end position="287"/>
    </location>
</feature>